<reference evidence="1" key="1">
    <citation type="submission" date="2021-01" db="EMBL/GenBank/DDBJ databases">
        <title>Draft genome sequence of Acholeplasmataceae bacterium strain Mahy22.</title>
        <authorList>
            <person name="Watanabe M."/>
            <person name="Kojima H."/>
            <person name="Fukui M."/>
        </authorList>
    </citation>
    <scope>NUCLEOTIDE SEQUENCE</scope>
    <source>
        <strain evidence="1">Mahy22</strain>
        <plasmid evidence="1">pAa22_1</plasmid>
    </source>
</reference>
<gene>
    <name evidence="1" type="ORF">MPAN_017770</name>
</gene>
<keyword evidence="1" id="KW-0614">Plasmid</keyword>
<dbReference type="Proteomes" id="UP000620133">
    <property type="component" value="Plasmid pAa22_1"/>
</dbReference>
<organism evidence="1 2">
    <name type="scientific">Mariniplasma anaerobium</name>
    <dbReference type="NCBI Taxonomy" id="2735436"/>
    <lineage>
        <taxon>Bacteria</taxon>
        <taxon>Bacillati</taxon>
        <taxon>Mycoplasmatota</taxon>
        <taxon>Mollicutes</taxon>
        <taxon>Acholeplasmatales</taxon>
        <taxon>Acholeplasmataceae</taxon>
        <taxon>Mariniplasma</taxon>
    </lineage>
</organism>
<sequence>MKALANIGRIQISNEVMLLLLSLYESKGKSFYYDDLFNRDVQAFEKKTIEINLISIAKHLDLSMTEARIKLFAKKKMVPRTKDEHLLANIKISLLQLQSNPDEFEFLVNEIYNLAKLISKDYEPIVFNTYDKAEDGLLKTKKASKREDLEQLLALFQKSLRSNKHELTQLISNFYVDFMNMNIFTKHNDIIGMIVLYALLLKHFNVFKYVSFYKYFLNIKQTWDQGLITANYYWSSGFAQTDMLNRLLVDLLIKAYEEVDIMSHEYEFEKNLNKSDNIENSILKLQEIFTKEDLRKRHPNVSDATIDRTLKRLKDENKIRPLGKGRGSKWQRIIKGNKKALIEQLSLFGE</sequence>
<geneLocation type="plasmid" evidence="1 2">
    <name>pAa22_1</name>
</geneLocation>
<dbReference type="EMBL" id="AP024413">
    <property type="protein sequence ID" value="BCR36884.1"/>
    <property type="molecule type" value="Genomic_DNA"/>
</dbReference>
<protein>
    <submittedName>
        <fullName evidence="1">Fic family protein</fullName>
    </submittedName>
</protein>
<proteinExistence type="predicted"/>
<evidence type="ECO:0000313" key="2">
    <source>
        <dbReference type="Proteomes" id="UP000620133"/>
    </source>
</evidence>
<dbReference type="RefSeq" id="WP_176240150.1">
    <property type="nucleotide sequence ID" value="NZ_AP024413.1"/>
</dbReference>
<keyword evidence="2" id="KW-1185">Reference proteome</keyword>
<dbReference type="AlphaFoldDB" id="A0A7U9TLC2"/>
<accession>A0A7U9TLC2</accession>
<evidence type="ECO:0000313" key="1">
    <source>
        <dbReference type="EMBL" id="BCR36884.1"/>
    </source>
</evidence>
<dbReference type="KEGG" id="manr:MPAN_017770"/>
<name>A0A7U9TLC2_9MOLU</name>